<keyword evidence="2 3" id="KW-0040">ANK repeat</keyword>
<dbReference type="PANTHER" id="PTHR24171">
    <property type="entry name" value="ANKYRIN REPEAT DOMAIN-CONTAINING PROTEIN 39-RELATED"/>
    <property type="match status" value="1"/>
</dbReference>
<dbReference type="EMBL" id="JAZDUA010000010">
    <property type="protein sequence ID" value="KAK7873673.1"/>
    <property type="molecule type" value="Genomic_DNA"/>
</dbReference>
<organism evidence="5 6">
    <name type="scientific">Gryllus longicercus</name>
    <dbReference type="NCBI Taxonomy" id="2509291"/>
    <lineage>
        <taxon>Eukaryota</taxon>
        <taxon>Metazoa</taxon>
        <taxon>Ecdysozoa</taxon>
        <taxon>Arthropoda</taxon>
        <taxon>Hexapoda</taxon>
        <taxon>Insecta</taxon>
        <taxon>Pterygota</taxon>
        <taxon>Neoptera</taxon>
        <taxon>Polyneoptera</taxon>
        <taxon>Orthoptera</taxon>
        <taxon>Ensifera</taxon>
        <taxon>Gryllidea</taxon>
        <taxon>Grylloidea</taxon>
        <taxon>Gryllidae</taxon>
        <taxon>Gryllinae</taxon>
        <taxon>Gryllus</taxon>
    </lineage>
</organism>
<dbReference type="Pfam" id="PF00023">
    <property type="entry name" value="Ank"/>
    <property type="match status" value="1"/>
</dbReference>
<keyword evidence="1" id="KW-0677">Repeat</keyword>
<keyword evidence="6" id="KW-1185">Reference proteome</keyword>
<evidence type="ECO:0000256" key="1">
    <source>
        <dbReference type="ARBA" id="ARBA00022737"/>
    </source>
</evidence>
<accession>A0AAN9Z9R4</accession>
<feature type="repeat" description="ANK" evidence="3">
    <location>
        <begin position="350"/>
        <end position="382"/>
    </location>
</feature>
<gene>
    <name evidence="5" type="ORF">R5R35_013211</name>
</gene>
<evidence type="ECO:0000313" key="5">
    <source>
        <dbReference type="EMBL" id="KAK7873673.1"/>
    </source>
</evidence>
<dbReference type="InterPro" id="IPR036770">
    <property type="entry name" value="Ankyrin_rpt-contain_sf"/>
</dbReference>
<keyword evidence="4" id="KW-0175">Coiled coil</keyword>
<sequence>MSRPENEAESRLQQAMQQQIQETERKLQEAMQQQIQVITRGLQEAMWRHLQEGERRLQEAMQLLMQEGDRRLQEILLSQEQRLTSALTEALGQMEIKLRENAAAIHTLDQRMREKHLAGTPHATTPTSNTFTSQRIPSSFLAQIATARQQMTGAGQGTVAEAPAIHTLDQRMREKHLAGTPHTTTPTSNTFTSQRIPSSFVAQIATARQQMTRAGQGTVAEGRDEFQKVQHRIKEAKYKMMAAHTTPSRLGEDLHKAIDKGSLKDVRRHLDAGADVNYLTSEGITPLQRALTIPQREDMVALLWKRGADLDAVNDNGNSAMHVAVWYDFSGRCVSLLISGRGDVNARCARGMTPLHWAAHKSNEAAVEALLAAGAKKDLKPWDGPWTNKIPFDLAKTPQIRNLLRL</sequence>
<evidence type="ECO:0000256" key="3">
    <source>
        <dbReference type="PROSITE-ProRule" id="PRU00023"/>
    </source>
</evidence>
<dbReference type="SUPFAM" id="SSF48403">
    <property type="entry name" value="Ankyrin repeat"/>
    <property type="match status" value="1"/>
</dbReference>
<dbReference type="Pfam" id="PF12796">
    <property type="entry name" value="Ank_2"/>
    <property type="match status" value="1"/>
</dbReference>
<dbReference type="Proteomes" id="UP001378592">
    <property type="component" value="Unassembled WGS sequence"/>
</dbReference>
<comment type="caution">
    <text evidence="5">The sequence shown here is derived from an EMBL/GenBank/DDBJ whole genome shotgun (WGS) entry which is preliminary data.</text>
</comment>
<proteinExistence type="predicted"/>
<feature type="repeat" description="ANK" evidence="3">
    <location>
        <begin position="282"/>
        <end position="315"/>
    </location>
</feature>
<dbReference type="SMART" id="SM00248">
    <property type="entry name" value="ANK"/>
    <property type="match status" value="3"/>
</dbReference>
<dbReference type="Gene3D" id="1.25.40.20">
    <property type="entry name" value="Ankyrin repeat-containing domain"/>
    <property type="match status" value="1"/>
</dbReference>
<protein>
    <submittedName>
        <fullName evidence="5">Uncharacterized protein</fullName>
    </submittedName>
</protein>
<evidence type="ECO:0000313" key="6">
    <source>
        <dbReference type="Proteomes" id="UP001378592"/>
    </source>
</evidence>
<evidence type="ECO:0000256" key="2">
    <source>
        <dbReference type="ARBA" id="ARBA00023043"/>
    </source>
</evidence>
<name>A0AAN9Z9R4_9ORTH</name>
<dbReference type="PROSITE" id="PS50088">
    <property type="entry name" value="ANK_REPEAT"/>
    <property type="match status" value="2"/>
</dbReference>
<reference evidence="5 6" key="1">
    <citation type="submission" date="2024-03" db="EMBL/GenBank/DDBJ databases">
        <title>The genome assembly and annotation of the cricket Gryllus longicercus Weissman &amp; Gray.</title>
        <authorList>
            <person name="Szrajer S."/>
            <person name="Gray D."/>
            <person name="Ylla G."/>
        </authorList>
    </citation>
    <scope>NUCLEOTIDE SEQUENCE [LARGE SCALE GENOMIC DNA]</scope>
    <source>
        <strain evidence="5">DAG 2021-001</strain>
        <tissue evidence="5">Whole body minus gut</tissue>
    </source>
</reference>
<dbReference type="InterPro" id="IPR002110">
    <property type="entry name" value="Ankyrin_rpt"/>
</dbReference>
<dbReference type="PROSITE" id="PS50297">
    <property type="entry name" value="ANK_REP_REGION"/>
    <property type="match status" value="2"/>
</dbReference>
<feature type="coiled-coil region" evidence="4">
    <location>
        <begin position="6"/>
        <end position="33"/>
    </location>
</feature>
<evidence type="ECO:0000256" key="4">
    <source>
        <dbReference type="SAM" id="Coils"/>
    </source>
</evidence>
<dbReference type="AlphaFoldDB" id="A0AAN9Z9R4"/>